<name>A0ABR2MCM9_9ASPA</name>
<evidence type="ECO:0000256" key="1">
    <source>
        <dbReference type="SAM" id="MobiDB-lite"/>
    </source>
</evidence>
<dbReference type="Proteomes" id="UP001412067">
    <property type="component" value="Unassembled WGS sequence"/>
</dbReference>
<organism evidence="2 3">
    <name type="scientific">Platanthera guangdongensis</name>
    <dbReference type="NCBI Taxonomy" id="2320717"/>
    <lineage>
        <taxon>Eukaryota</taxon>
        <taxon>Viridiplantae</taxon>
        <taxon>Streptophyta</taxon>
        <taxon>Embryophyta</taxon>
        <taxon>Tracheophyta</taxon>
        <taxon>Spermatophyta</taxon>
        <taxon>Magnoliopsida</taxon>
        <taxon>Liliopsida</taxon>
        <taxon>Asparagales</taxon>
        <taxon>Orchidaceae</taxon>
        <taxon>Orchidoideae</taxon>
        <taxon>Orchideae</taxon>
        <taxon>Orchidinae</taxon>
        <taxon>Platanthera</taxon>
    </lineage>
</organism>
<reference evidence="2 3" key="1">
    <citation type="journal article" date="2022" name="Nat. Plants">
        <title>Genomes of leafy and leafless Platanthera orchids illuminate the evolution of mycoheterotrophy.</title>
        <authorList>
            <person name="Li M.H."/>
            <person name="Liu K.W."/>
            <person name="Li Z."/>
            <person name="Lu H.C."/>
            <person name="Ye Q.L."/>
            <person name="Zhang D."/>
            <person name="Wang J.Y."/>
            <person name="Li Y.F."/>
            <person name="Zhong Z.M."/>
            <person name="Liu X."/>
            <person name="Yu X."/>
            <person name="Liu D.K."/>
            <person name="Tu X.D."/>
            <person name="Liu B."/>
            <person name="Hao Y."/>
            <person name="Liao X.Y."/>
            <person name="Jiang Y.T."/>
            <person name="Sun W.H."/>
            <person name="Chen J."/>
            <person name="Chen Y.Q."/>
            <person name="Ai Y."/>
            <person name="Zhai J.W."/>
            <person name="Wu S.S."/>
            <person name="Zhou Z."/>
            <person name="Hsiao Y.Y."/>
            <person name="Wu W.L."/>
            <person name="Chen Y.Y."/>
            <person name="Lin Y.F."/>
            <person name="Hsu J.L."/>
            <person name="Li C.Y."/>
            <person name="Wang Z.W."/>
            <person name="Zhao X."/>
            <person name="Zhong W.Y."/>
            <person name="Ma X.K."/>
            <person name="Ma L."/>
            <person name="Huang J."/>
            <person name="Chen G.Z."/>
            <person name="Huang M.Z."/>
            <person name="Huang L."/>
            <person name="Peng D.H."/>
            <person name="Luo Y.B."/>
            <person name="Zou S.Q."/>
            <person name="Chen S.P."/>
            <person name="Lan S."/>
            <person name="Tsai W.C."/>
            <person name="Van de Peer Y."/>
            <person name="Liu Z.J."/>
        </authorList>
    </citation>
    <scope>NUCLEOTIDE SEQUENCE [LARGE SCALE GENOMIC DNA]</scope>
    <source>
        <strain evidence="2">Lor288</strain>
    </source>
</reference>
<proteinExistence type="predicted"/>
<evidence type="ECO:0000313" key="2">
    <source>
        <dbReference type="EMBL" id="KAK8961691.1"/>
    </source>
</evidence>
<keyword evidence="3" id="KW-1185">Reference proteome</keyword>
<feature type="compositionally biased region" description="Basic and acidic residues" evidence="1">
    <location>
        <begin position="103"/>
        <end position="119"/>
    </location>
</feature>
<gene>
    <name evidence="2" type="ORF">KSP40_PGU014529</name>
</gene>
<sequence>MEHDHAFKSGQLGKGYFAFLDTAQKSTGFAEQSTARRASCLQPRQHLSVSVVELVSIPERHLKVKAKRSQSYPNRNSAKVRTERRPTVAGLPSADCPGLVGIHADEPRESGGRRREEERFWNQRDESMWGALEVMIKCIQEGRTILGSLY</sequence>
<comment type="caution">
    <text evidence="2">The sequence shown here is derived from an EMBL/GenBank/DDBJ whole genome shotgun (WGS) entry which is preliminary data.</text>
</comment>
<accession>A0ABR2MCM9</accession>
<feature type="region of interest" description="Disordered" evidence="1">
    <location>
        <begin position="65"/>
        <end position="119"/>
    </location>
</feature>
<dbReference type="EMBL" id="JBBWWR010000009">
    <property type="protein sequence ID" value="KAK8961691.1"/>
    <property type="molecule type" value="Genomic_DNA"/>
</dbReference>
<protein>
    <submittedName>
        <fullName evidence="2">Uncharacterized protein</fullName>
    </submittedName>
</protein>
<evidence type="ECO:0000313" key="3">
    <source>
        <dbReference type="Proteomes" id="UP001412067"/>
    </source>
</evidence>
<feature type="compositionally biased region" description="Polar residues" evidence="1">
    <location>
        <begin position="69"/>
        <end position="79"/>
    </location>
</feature>